<dbReference type="VEuPathDB" id="FungiDB:GMDG_02153"/>
<dbReference type="InterPro" id="IPR029001">
    <property type="entry name" value="ITPase-like_fam"/>
</dbReference>
<keyword evidence="2" id="KW-0378">Hydrolase</keyword>
<dbReference type="HAMAP" id="MF_00528">
    <property type="entry name" value="Maf"/>
    <property type="match status" value="1"/>
</dbReference>
<comment type="cofactor">
    <cofactor evidence="1">
        <name>a divalent metal cation</name>
        <dbReference type="ChEBI" id="CHEBI:60240"/>
    </cofactor>
</comment>
<dbReference type="NCBIfam" id="TIGR00172">
    <property type="entry name" value="maf"/>
    <property type="match status" value="1"/>
</dbReference>
<evidence type="ECO:0000256" key="2">
    <source>
        <dbReference type="ARBA" id="ARBA00022801"/>
    </source>
</evidence>
<dbReference type="CDD" id="cd00555">
    <property type="entry name" value="Maf"/>
    <property type="match status" value="1"/>
</dbReference>
<name>A0A177A1B4_9PEZI</name>
<dbReference type="PANTHER" id="PTHR43213:SF5">
    <property type="entry name" value="BIFUNCTIONAL DTTP_UTP PYROPHOSPHATASE_METHYLTRANSFERASE PROTEIN-RELATED"/>
    <property type="match status" value="1"/>
</dbReference>
<accession>A0A177A1B4</accession>
<dbReference type="GO" id="GO:0047429">
    <property type="term" value="F:nucleoside triphosphate diphosphatase activity"/>
    <property type="evidence" value="ECO:0007669"/>
    <property type="project" value="InterPro"/>
</dbReference>
<dbReference type="RefSeq" id="XP_024321363.1">
    <property type="nucleotide sequence ID" value="XM_024471028.1"/>
</dbReference>
<evidence type="ECO:0000256" key="3">
    <source>
        <dbReference type="SAM" id="MobiDB-lite"/>
    </source>
</evidence>
<evidence type="ECO:0000256" key="1">
    <source>
        <dbReference type="ARBA" id="ARBA00001968"/>
    </source>
</evidence>
<organism evidence="4">
    <name type="scientific">Pseudogymnoascus destructans</name>
    <dbReference type="NCBI Taxonomy" id="655981"/>
    <lineage>
        <taxon>Eukaryota</taxon>
        <taxon>Fungi</taxon>
        <taxon>Dikarya</taxon>
        <taxon>Ascomycota</taxon>
        <taxon>Pezizomycotina</taxon>
        <taxon>Leotiomycetes</taxon>
        <taxon>Thelebolales</taxon>
        <taxon>Thelebolaceae</taxon>
        <taxon>Pseudogymnoascus</taxon>
    </lineage>
</organism>
<dbReference type="InterPro" id="IPR003697">
    <property type="entry name" value="Maf-like"/>
</dbReference>
<dbReference type="Gene3D" id="3.90.950.10">
    <property type="match status" value="1"/>
</dbReference>
<protein>
    <recommendedName>
        <fullName evidence="5">Maf-like protein</fullName>
    </recommendedName>
</protein>
<dbReference type="Pfam" id="PF02545">
    <property type="entry name" value="Maf"/>
    <property type="match status" value="1"/>
</dbReference>
<gene>
    <name evidence="4" type="ORF">VC83_07458</name>
</gene>
<feature type="region of interest" description="Disordered" evidence="3">
    <location>
        <begin position="1"/>
        <end position="31"/>
    </location>
</feature>
<evidence type="ECO:0008006" key="5">
    <source>
        <dbReference type="Google" id="ProtNLM"/>
    </source>
</evidence>
<dbReference type="EMBL" id="KV441405">
    <property type="protein sequence ID" value="OAF56065.2"/>
    <property type="molecule type" value="Genomic_DNA"/>
</dbReference>
<reference evidence="4" key="1">
    <citation type="submission" date="2016-03" db="EMBL/GenBank/DDBJ databases">
        <title>Updated assembly of Pseudogymnoascus destructans, the fungus causing white-nose syndrome of bats.</title>
        <authorList>
            <person name="Palmer J.M."/>
            <person name="Drees K.P."/>
            <person name="Foster J.T."/>
            <person name="Lindner D.L."/>
        </authorList>
    </citation>
    <scope>NUCLEOTIDE SEQUENCE [LARGE SCALE GENOMIC DNA]</scope>
    <source>
        <strain evidence="4">20631-21</strain>
    </source>
</reference>
<dbReference type="GeneID" id="36290503"/>
<dbReference type="Proteomes" id="UP000077154">
    <property type="component" value="Unassembled WGS sequence"/>
</dbReference>
<dbReference type="OrthoDB" id="10267058at2759"/>
<sequence length="269" mass="29275">MADTKIPLEPPPNYEDAAAQHGTPAAPMAKPLPRGPFPLDIPVLIQLRGKRVVLASASPRRKQLLGQIGLTNIEITPSTKPENLDKVGLGAFDYVLRTAQKKCLDVYQTLLANSLKSIPDPTMVIAADTVVVTTSGRILEKPRSEAEHLAMLRMLRDQVAHKVYTAVCVLVPRDDARAPGYNMESLVEETKVVFDETASDEFISAYVKTREAVGMAGGYGIQGMGGLLVDRIEGAYDNVVGLPLRATLALMEKTLFMQGSDDEDEDEEE</sequence>
<dbReference type="eggNOG" id="KOG1509">
    <property type="taxonomic scope" value="Eukaryota"/>
</dbReference>
<evidence type="ECO:0000313" key="4">
    <source>
        <dbReference type="EMBL" id="OAF56065.2"/>
    </source>
</evidence>
<dbReference type="PANTHER" id="PTHR43213">
    <property type="entry name" value="BIFUNCTIONAL DTTP/UTP PYROPHOSPHATASE/METHYLTRANSFERASE PROTEIN-RELATED"/>
    <property type="match status" value="1"/>
</dbReference>
<dbReference type="AlphaFoldDB" id="A0A177A1B4"/>
<proteinExistence type="inferred from homology"/>
<dbReference type="SUPFAM" id="SSF52972">
    <property type="entry name" value="ITPase-like"/>
    <property type="match status" value="1"/>
</dbReference>